<sequence length="61" mass="7142">MPTTHCLSDFAKRLQKLPAAEWKTAVESMPEKCERCTVNCRQVCADYARVQWRMAGRRVKR</sequence>
<comment type="caution">
    <text evidence="1">The sequence shown here is derived from an EMBL/GenBank/DDBJ whole genome shotgun (WGS) entry which is preliminary data.</text>
</comment>
<reference evidence="1 2" key="1">
    <citation type="submission" date="2015-05" db="EMBL/GenBank/DDBJ databases">
        <title>Genome sequencing and analysis of members of genus Stenotrophomonas.</title>
        <authorList>
            <person name="Patil P.P."/>
            <person name="Midha S."/>
            <person name="Patil P.B."/>
        </authorList>
    </citation>
    <scope>NUCLEOTIDE SEQUENCE [LARGE SCALE GENOMIC DNA]</scope>
    <source>
        <strain evidence="1 2">DSM 21858</strain>
    </source>
</reference>
<keyword evidence="2" id="KW-1185">Reference proteome</keyword>
<dbReference type="PATRIC" id="fig|344882.3.peg.785"/>
<dbReference type="STRING" id="344882.ABB29_12080"/>
<dbReference type="EMBL" id="LDJL01000011">
    <property type="protein sequence ID" value="KRG69137.1"/>
    <property type="molecule type" value="Genomic_DNA"/>
</dbReference>
<gene>
    <name evidence="1" type="ORF">ABB29_12080</name>
</gene>
<evidence type="ECO:0000313" key="1">
    <source>
        <dbReference type="EMBL" id="KRG69137.1"/>
    </source>
</evidence>
<proteinExistence type="predicted"/>
<organism evidence="1 2">
    <name type="scientific">Pseudoxanthomonas dokdonensis</name>
    <dbReference type="NCBI Taxonomy" id="344882"/>
    <lineage>
        <taxon>Bacteria</taxon>
        <taxon>Pseudomonadati</taxon>
        <taxon>Pseudomonadota</taxon>
        <taxon>Gammaproteobacteria</taxon>
        <taxon>Lysobacterales</taxon>
        <taxon>Lysobacteraceae</taxon>
        <taxon>Pseudoxanthomonas</taxon>
    </lineage>
</organism>
<dbReference type="Proteomes" id="UP000052052">
    <property type="component" value="Unassembled WGS sequence"/>
</dbReference>
<dbReference type="AlphaFoldDB" id="A0A0R0CTS9"/>
<name>A0A0R0CTS9_9GAMM</name>
<accession>A0A0R0CTS9</accession>
<protein>
    <submittedName>
        <fullName evidence="1">Uncharacterized protein</fullName>
    </submittedName>
</protein>
<evidence type="ECO:0000313" key="2">
    <source>
        <dbReference type="Proteomes" id="UP000052052"/>
    </source>
</evidence>